<feature type="transmembrane region" description="Helical" evidence="11">
    <location>
        <begin position="187"/>
        <end position="208"/>
    </location>
</feature>
<evidence type="ECO:0000256" key="10">
    <source>
        <dbReference type="ARBA" id="ARBA00039580"/>
    </source>
</evidence>
<dbReference type="PANTHER" id="PTHR43848:SF5">
    <property type="entry name" value="SPERMIDINE_PUTRESCINE TRANSPORT SYSTEM PERMEASE PROTEIN POTC"/>
    <property type="match status" value="1"/>
</dbReference>
<dbReference type="SUPFAM" id="SSF161098">
    <property type="entry name" value="MetI-like"/>
    <property type="match status" value="1"/>
</dbReference>
<comment type="function">
    <text evidence="9">Required for the activity of the bacterial periplasmic transport system of putrescine and spermidine.</text>
</comment>
<keyword evidence="7 11" id="KW-1133">Transmembrane helix</keyword>
<evidence type="ECO:0000256" key="9">
    <source>
        <dbReference type="ARBA" id="ARBA00037216"/>
    </source>
</evidence>
<keyword evidence="6 11" id="KW-0812">Transmembrane</keyword>
<evidence type="ECO:0000256" key="8">
    <source>
        <dbReference type="ARBA" id="ARBA00023136"/>
    </source>
</evidence>
<comment type="caution">
    <text evidence="13">The sequence shown here is derived from an EMBL/GenBank/DDBJ whole genome shotgun (WGS) entry which is preliminary data.</text>
</comment>
<keyword evidence="8 11" id="KW-0472">Membrane</keyword>
<feature type="transmembrane region" description="Helical" evidence="11">
    <location>
        <begin position="139"/>
        <end position="158"/>
    </location>
</feature>
<keyword evidence="14" id="KW-1185">Reference proteome</keyword>
<evidence type="ECO:0000256" key="6">
    <source>
        <dbReference type="ARBA" id="ARBA00022692"/>
    </source>
</evidence>
<feature type="domain" description="ABC transmembrane type-1" evidence="12">
    <location>
        <begin position="67"/>
        <end position="260"/>
    </location>
</feature>
<dbReference type="Gene3D" id="1.10.3720.10">
    <property type="entry name" value="MetI-like"/>
    <property type="match status" value="1"/>
</dbReference>
<gene>
    <name evidence="13" type="ORF">G8O29_00360</name>
</gene>
<feature type="transmembrane region" description="Helical" evidence="11">
    <location>
        <begin position="112"/>
        <end position="133"/>
    </location>
</feature>
<dbReference type="InterPro" id="IPR000515">
    <property type="entry name" value="MetI-like"/>
</dbReference>
<keyword evidence="3 11" id="KW-0813">Transport</keyword>
<evidence type="ECO:0000259" key="12">
    <source>
        <dbReference type="PROSITE" id="PS50928"/>
    </source>
</evidence>
<feature type="transmembrane region" description="Helical" evidence="11">
    <location>
        <begin position="12"/>
        <end position="37"/>
    </location>
</feature>
<dbReference type="PANTHER" id="PTHR43848">
    <property type="entry name" value="PUTRESCINE TRANSPORT SYSTEM PERMEASE PROTEIN POTI"/>
    <property type="match status" value="1"/>
</dbReference>
<dbReference type="InterPro" id="IPR035906">
    <property type="entry name" value="MetI-like_sf"/>
</dbReference>
<evidence type="ECO:0000256" key="11">
    <source>
        <dbReference type="RuleBase" id="RU363032"/>
    </source>
</evidence>
<evidence type="ECO:0000256" key="3">
    <source>
        <dbReference type="ARBA" id="ARBA00022448"/>
    </source>
</evidence>
<name>A0ABX0G1N1_9RHOB</name>
<evidence type="ECO:0000313" key="13">
    <source>
        <dbReference type="EMBL" id="NHB75190.1"/>
    </source>
</evidence>
<proteinExistence type="inferred from homology"/>
<evidence type="ECO:0000256" key="4">
    <source>
        <dbReference type="ARBA" id="ARBA00022475"/>
    </source>
</evidence>
<comment type="subcellular location">
    <subcellularLocation>
        <location evidence="1">Cell inner membrane</location>
        <topology evidence="1">Multi-pass membrane protein</topology>
    </subcellularLocation>
    <subcellularLocation>
        <location evidence="11">Cell membrane</location>
        <topology evidence="11">Multi-pass membrane protein</topology>
    </subcellularLocation>
</comment>
<organism evidence="13 14">
    <name type="scientific">Rhodobacter calidifons</name>
    <dbReference type="NCBI Taxonomy" id="2715277"/>
    <lineage>
        <taxon>Bacteria</taxon>
        <taxon>Pseudomonadati</taxon>
        <taxon>Pseudomonadota</taxon>
        <taxon>Alphaproteobacteria</taxon>
        <taxon>Rhodobacterales</taxon>
        <taxon>Rhodobacter group</taxon>
        <taxon>Rhodobacter</taxon>
    </lineage>
</organism>
<dbReference type="Pfam" id="PF00528">
    <property type="entry name" value="BPD_transp_1"/>
    <property type="match status" value="1"/>
</dbReference>
<protein>
    <recommendedName>
        <fullName evidence="10">Spermidine/putrescine transport system permease protein PotC</fullName>
    </recommendedName>
</protein>
<evidence type="ECO:0000256" key="1">
    <source>
        <dbReference type="ARBA" id="ARBA00004429"/>
    </source>
</evidence>
<dbReference type="PROSITE" id="PS50928">
    <property type="entry name" value="ABC_TM1"/>
    <property type="match status" value="1"/>
</dbReference>
<sequence length="267" mass="29015">MAERGFQISRLPGFATMAVAAFVLLYLPIVTLVIFSFNASNSVAVWGGFSLHWYGDAWANQAVKDATVRSLVIGVSASVLSTTLATLAALGTTRRRAYRGQTLIYVMINQPLMVPEVVTAVALMIFFGIIKVATGYQGLGYLIAAHTAFCIPFAYLPIRARLESMDLSLETAAADLYATPWQTFRRVTLPLLAPGIMAGAMLSFVISLDDVVITEFVKSGGQDTLPTYMLGQLRRAFTPEVNAISTMLLGVTVVLLTAFFLLTRKRD</sequence>
<feature type="transmembrane region" description="Helical" evidence="11">
    <location>
        <begin position="243"/>
        <end position="262"/>
    </location>
</feature>
<keyword evidence="4" id="KW-1003">Cell membrane</keyword>
<reference evidence="13 14" key="1">
    <citation type="journal article" date="2022" name="Microorganisms">
        <title>Genome Sequence and Characterization of a Xanthorhodopsin-Containing, Aerobic Anoxygenic Phototrophic Rhodobacter Species, Isolated from Mesophilic Conditions at Yellowstone National Park.</title>
        <authorList>
            <person name="Kyndt J.A."/>
            <person name="Robertson S."/>
            <person name="Shoffstall I.B."/>
            <person name="Ramaley R.F."/>
            <person name="Meyer T.E."/>
        </authorList>
    </citation>
    <scope>NUCLEOTIDE SEQUENCE [LARGE SCALE GENOMIC DNA]</scope>
    <source>
        <strain evidence="13 14">M37P</strain>
    </source>
</reference>
<evidence type="ECO:0000256" key="7">
    <source>
        <dbReference type="ARBA" id="ARBA00022989"/>
    </source>
</evidence>
<keyword evidence="5" id="KW-0997">Cell inner membrane</keyword>
<dbReference type="RefSeq" id="WP_166401249.1">
    <property type="nucleotide sequence ID" value="NZ_JAANHS010000001.1"/>
</dbReference>
<accession>A0ABX0G1N1</accession>
<dbReference type="CDD" id="cd06261">
    <property type="entry name" value="TM_PBP2"/>
    <property type="match status" value="1"/>
</dbReference>
<dbReference type="InterPro" id="IPR051789">
    <property type="entry name" value="Bact_Polyamine_Transport"/>
</dbReference>
<feature type="transmembrane region" description="Helical" evidence="11">
    <location>
        <begin position="71"/>
        <end position="91"/>
    </location>
</feature>
<comment type="similarity">
    <text evidence="2">Belongs to the binding-protein-dependent transport system permease family. CysTW subfamily.</text>
</comment>
<dbReference type="EMBL" id="JAANHS010000001">
    <property type="protein sequence ID" value="NHB75190.1"/>
    <property type="molecule type" value="Genomic_DNA"/>
</dbReference>
<dbReference type="Proteomes" id="UP001515660">
    <property type="component" value="Unassembled WGS sequence"/>
</dbReference>
<evidence type="ECO:0000256" key="5">
    <source>
        <dbReference type="ARBA" id="ARBA00022519"/>
    </source>
</evidence>
<evidence type="ECO:0000313" key="14">
    <source>
        <dbReference type="Proteomes" id="UP001515660"/>
    </source>
</evidence>
<evidence type="ECO:0000256" key="2">
    <source>
        <dbReference type="ARBA" id="ARBA00007069"/>
    </source>
</evidence>